<evidence type="ECO:0000313" key="1">
    <source>
        <dbReference type="EMBL" id="KAG4304291.1"/>
    </source>
</evidence>
<dbReference type="Proteomes" id="UP000768646">
    <property type="component" value="Unassembled WGS sequence"/>
</dbReference>
<sequence>MYNTIEKVKQSPKDVHKVFRTVHSRVQSEKTSKQNKKLMKKENSSEDNIVKINKTKKKARVLNDQNEDQLTSKNGSHVEKSSFSSKKYVKNHVFHDKKNKINPYKISVETPNTVTLTPDVQENSELICSPKLKWYSEEKITFSGEKIERKSVEDLYIQANQYLELEEKKYNTSSHISSSDKHFFENVMKSGTSNDKISALALSIQESPLHSSRKMKILLNMTKKKSRTQIIQSVEALKDLFISTILPDRKLKYFKQQDFFDSENMTKKQLILWAFEDFLKRYYFEYLEILENLLKNPLSFLRIRILTCVFELIKDKPEQEQNLLRLLVNKLGDSEKKVASKTSYCILQLATAHPAMKDIIISEIEKLLFRSSISQHAQYYSMITLNQMVLSSKTINIANHLINIYFLFFTKLMKSSQNVNDIKKSKNHEIFQKTEDNSRELNKNNYNVYEKEMNSKLILAIISGINRALPFSKIDEKIFDNHINTLFLIVHNINFNTSIQALILIFQISKSKEAILDRFYRTLYESIQDFRLFNSSKQTMYLNLLFKAIKTDINKTRVKSFVKRLIQTASMHQVAFVSGIMILLNELEKIHPEIGSLYNRYQNYAKKRTDFTKVLGENKNESFMKDNKNVSNLSDSLDKYDACKRNPCYTNVDNTYLWELIPFLHHFHPTISLYTKSLLHGHQIISKPDISFYTLSHFLDKFVYRNPKIKTVSHDSVIHPISKESNKNTFFLAKSETYTSEPLNKESFVNQEISQISPDEIFYYKYFYQKHKQAANKKKTVKLSKDDFFDSVNENSDYSESIEDDLEKDEPIYNNDSDNQEFDEDCSDFNESENDLISSDDFSNADQMSVNESTDKTSVTQIGLKRKLNGKKDYFRAKKIKQLPVFAPVEEYSSILED</sequence>
<protein>
    <submittedName>
        <fullName evidence="1">Uncharacterized protein</fullName>
    </submittedName>
</protein>
<reference evidence="1 2" key="1">
    <citation type="journal article" date="2021" name="Commun. Biol.">
        <title>Genomic insights into the host specific adaptation of the Pneumocystis genus.</title>
        <authorList>
            <person name="Cisse O.H."/>
            <person name="Ma L."/>
            <person name="Dekker J.P."/>
            <person name="Khil P.P."/>
            <person name="Youn J.-H."/>
            <person name="Brenchley J.M."/>
            <person name="Blair R."/>
            <person name="Pahar B."/>
            <person name="Chabe M."/>
            <person name="Van Rompay K.K.A."/>
            <person name="Keesler R."/>
            <person name="Sukura A."/>
            <person name="Hirsch V."/>
            <person name="Kutty G."/>
            <person name="Liu Y."/>
            <person name="Peng L."/>
            <person name="Chen J."/>
            <person name="Song J."/>
            <person name="Weissenbacher-Lang C."/>
            <person name="Xu J."/>
            <person name="Upham N.S."/>
            <person name="Stajich J.E."/>
            <person name="Cuomo C.A."/>
            <person name="Cushion M.T."/>
            <person name="Kovacs J.A."/>
        </authorList>
    </citation>
    <scope>NUCLEOTIDE SEQUENCE [LARGE SCALE GENOMIC DNA]</scope>
    <source>
        <strain evidence="1 2">RABM</strain>
    </source>
</reference>
<proteinExistence type="predicted"/>
<gene>
    <name evidence="1" type="ORF">PORY_002266</name>
</gene>
<accession>A0ACB7C9C1</accession>
<organism evidence="1 2">
    <name type="scientific">Pneumocystis oryctolagi</name>
    <dbReference type="NCBI Taxonomy" id="42067"/>
    <lineage>
        <taxon>Eukaryota</taxon>
        <taxon>Fungi</taxon>
        <taxon>Dikarya</taxon>
        <taxon>Ascomycota</taxon>
        <taxon>Taphrinomycotina</taxon>
        <taxon>Pneumocystomycetes</taxon>
        <taxon>Pneumocystaceae</taxon>
        <taxon>Pneumocystis</taxon>
    </lineage>
</organism>
<keyword evidence="2" id="KW-1185">Reference proteome</keyword>
<comment type="caution">
    <text evidence="1">The sequence shown here is derived from an EMBL/GenBank/DDBJ whole genome shotgun (WGS) entry which is preliminary data.</text>
</comment>
<evidence type="ECO:0000313" key="2">
    <source>
        <dbReference type="Proteomes" id="UP000768646"/>
    </source>
</evidence>
<dbReference type="EMBL" id="JABTEG010000009">
    <property type="protein sequence ID" value="KAG4304291.1"/>
    <property type="molecule type" value="Genomic_DNA"/>
</dbReference>
<name>A0ACB7C9C1_9ASCO</name>